<proteinExistence type="predicted"/>
<sequence length="36" mass="4311">MTLISIILLWLLAYKHKVVLKGVFRKETLRWELVSL</sequence>
<keyword evidence="2" id="KW-1185">Reference proteome</keyword>
<dbReference type="EMBL" id="FP476056">
    <property type="protein sequence ID" value="CAZ98377.1"/>
    <property type="molecule type" value="Genomic_DNA"/>
</dbReference>
<evidence type="ECO:0000313" key="1">
    <source>
        <dbReference type="EMBL" id="CAZ98377.1"/>
    </source>
</evidence>
<organism evidence="1 2">
    <name type="scientific">Zobellia galactanivorans (strain DSM 12802 / CCUG 47099 / CIP 106680 / NCIMB 13871 / Dsij)</name>
    <dbReference type="NCBI Taxonomy" id="63186"/>
    <lineage>
        <taxon>Bacteria</taxon>
        <taxon>Pseudomonadati</taxon>
        <taxon>Bacteroidota</taxon>
        <taxon>Flavobacteriia</taxon>
        <taxon>Flavobacteriales</taxon>
        <taxon>Flavobacteriaceae</taxon>
        <taxon>Zobellia</taxon>
    </lineage>
</organism>
<accession>G0KZH3</accession>
<dbReference type="HOGENOM" id="CLU_3359342_0_0_10"/>
<name>G0KZH3_ZOBGA</name>
<dbReference type="KEGG" id="zga:ZOBELLIA_4242"/>
<dbReference type="Proteomes" id="UP000008898">
    <property type="component" value="Chromosome"/>
</dbReference>
<dbReference type="AlphaFoldDB" id="G0KZH3"/>
<reference evidence="1 2" key="2">
    <citation type="journal article" date="2012" name="Environ. Microbiol.">
        <title>Characterization of the first alginolytic operons in a marine bacterium: from their emergence in marine Flavobacteriia to their independent transfers to marine Proteobacteria and human gut Bacteroides.</title>
        <authorList>
            <person name="Thomas F."/>
            <person name="Barbeyron T."/>
            <person name="Tonon T."/>
            <person name="Genicot S."/>
            <person name="Czjzek M."/>
            <person name="Michel G."/>
        </authorList>
    </citation>
    <scope>NUCLEOTIDE SEQUENCE [LARGE SCALE GENOMIC DNA]</scope>
    <source>
        <strain evidence="2">DSM 12802 / CCUG 47099 / CIP 106680 / NCIMB 13871 / Dsij</strain>
    </source>
</reference>
<reference evidence="2" key="1">
    <citation type="submission" date="2009-07" db="EMBL/GenBank/DDBJ databases">
        <title>Complete genome sequence of Zobellia galactanivorans Dsij.</title>
        <authorList>
            <consortium name="Genoscope - CEA"/>
        </authorList>
    </citation>
    <scope>NUCLEOTIDE SEQUENCE [LARGE SCALE GENOMIC DNA]</scope>
    <source>
        <strain evidence="2">DSM 12802 / CCUG 47099 / CIP 106680 / NCIMB 13871 / Dsij</strain>
    </source>
</reference>
<protein>
    <submittedName>
        <fullName evidence="1">Uncharacterized protein</fullName>
    </submittedName>
</protein>
<evidence type="ECO:0000313" key="2">
    <source>
        <dbReference type="Proteomes" id="UP000008898"/>
    </source>
</evidence>
<gene>
    <name evidence="1" type="ordered locus">zobellia_4242</name>
</gene>
<dbReference type="STRING" id="63186.ZOBELLIA_4242"/>